<dbReference type="Pfam" id="PF20231">
    <property type="entry name" value="DUF6589"/>
    <property type="match status" value="1"/>
</dbReference>
<dbReference type="InterPro" id="IPR046496">
    <property type="entry name" value="DUF6589"/>
</dbReference>
<dbReference type="OrthoDB" id="4743193at2759"/>
<evidence type="ECO:0000313" key="2">
    <source>
        <dbReference type="EMBL" id="KIJ07102.1"/>
    </source>
</evidence>
<name>A0A0C9TGG6_PAXIN</name>
<protein>
    <recommendedName>
        <fullName evidence="1">DUF6589 domain-containing protein</fullName>
    </recommendedName>
</protein>
<evidence type="ECO:0000313" key="3">
    <source>
        <dbReference type="Proteomes" id="UP000053647"/>
    </source>
</evidence>
<proteinExistence type="predicted"/>
<dbReference type="HOGENOM" id="CLU_009487_6_1_1"/>
<feature type="non-terminal residue" evidence="2">
    <location>
        <position position="1"/>
    </location>
</feature>
<evidence type="ECO:0000259" key="1">
    <source>
        <dbReference type="Pfam" id="PF20231"/>
    </source>
</evidence>
<reference evidence="3" key="2">
    <citation type="submission" date="2015-01" db="EMBL/GenBank/DDBJ databases">
        <title>Evolutionary Origins and Diversification of the Mycorrhizal Mutualists.</title>
        <authorList>
            <consortium name="DOE Joint Genome Institute"/>
            <consortium name="Mycorrhizal Genomics Consortium"/>
            <person name="Kohler A."/>
            <person name="Kuo A."/>
            <person name="Nagy L.G."/>
            <person name="Floudas D."/>
            <person name="Copeland A."/>
            <person name="Barry K.W."/>
            <person name="Cichocki N."/>
            <person name="Veneault-Fourrey C."/>
            <person name="LaButti K."/>
            <person name="Lindquist E.A."/>
            <person name="Lipzen A."/>
            <person name="Lundell T."/>
            <person name="Morin E."/>
            <person name="Murat C."/>
            <person name="Riley R."/>
            <person name="Ohm R."/>
            <person name="Sun H."/>
            <person name="Tunlid A."/>
            <person name="Henrissat B."/>
            <person name="Grigoriev I.V."/>
            <person name="Hibbett D.S."/>
            <person name="Martin F."/>
        </authorList>
    </citation>
    <scope>NUCLEOTIDE SEQUENCE [LARGE SCALE GENOMIC DNA]</scope>
    <source>
        <strain evidence="3">ATCC 200175</strain>
    </source>
</reference>
<organism evidence="2 3">
    <name type="scientific">Paxillus involutus ATCC 200175</name>
    <dbReference type="NCBI Taxonomy" id="664439"/>
    <lineage>
        <taxon>Eukaryota</taxon>
        <taxon>Fungi</taxon>
        <taxon>Dikarya</taxon>
        <taxon>Basidiomycota</taxon>
        <taxon>Agaricomycotina</taxon>
        <taxon>Agaricomycetes</taxon>
        <taxon>Agaricomycetidae</taxon>
        <taxon>Boletales</taxon>
        <taxon>Paxilineae</taxon>
        <taxon>Paxillaceae</taxon>
        <taxon>Paxillus</taxon>
    </lineage>
</organism>
<dbReference type="EMBL" id="KN820019">
    <property type="protein sequence ID" value="KIJ07102.1"/>
    <property type="molecule type" value="Genomic_DNA"/>
</dbReference>
<accession>A0A0C9TGG6</accession>
<gene>
    <name evidence="2" type="ORF">PAXINDRAFT_46892</name>
</gene>
<feature type="domain" description="DUF6589" evidence="1">
    <location>
        <begin position="1"/>
        <end position="311"/>
    </location>
</feature>
<dbReference type="Proteomes" id="UP000053647">
    <property type="component" value="Unassembled WGS sequence"/>
</dbReference>
<reference evidence="2 3" key="1">
    <citation type="submission" date="2014-06" db="EMBL/GenBank/DDBJ databases">
        <authorList>
            <consortium name="DOE Joint Genome Institute"/>
            <person name="Kuo A."/>
            <person name="Kohler A."/>
            <person name="Nagy L.G."/>
            <person name="Floudas D."/>
            <person name="Copeland A."/>
            <person name="Barry K.W."/>
            <person name="Cichocki N."/>
            <person name="Veneault-Fourrey C."/>
            <person name="LaButti K."/>
            <person name="Lindquist E.A."/>
            <person name="Lipzen A."/>
            <person name="Lundell T."/>
            <person name="Morin E."/>
            <person name="Murat C."/>
            <person name="Sun H."/>
            <person name="Tunlid A."/>
            <person name="Henrissat B."/>
            <person name="Grigoriev I.V."/>
            <person name="Hibbett D.S."/>
            <person name="Martin F."/>
            <person name="Nordberg H.P."/>
            <person name="Cantor M.N."/>
            <person name="Hua S.X."/>
        </authorList>
    </citation>
    <scope>NUCLEOTIDE SEQUENCE [LARGE SCALE GENOMIC DNA]</scope>
    <source>
        <strain evidence="2 3">ATCC 200175</strain>
    </source>
</reference>
<sequence>VVLVHGDLGTGERLQAAQLCRSIESTPWCRFQHVIFIPGLFHLKMACANALWHCFIYPSAAQEDETSLMRDVVELRPKETGIYISKPGFHRMHQLVGHAGVCRRLDFWGVHIKNKTGFVSLDAFAASQPSLQDLQEMADEIVHTYVATHRLQQMRNKPEKERDLQHENTLLLNKYFLLYEELSYAMNHGDIGHVETCIVSWIPILKAIGKHKYASHMTNFLLNVHFVYPSGLKRAIRYHILVNPTGQQMKWRAVDWCVKLNNLFTKVKNGGKGSNRSIDRIILESLLVQVYKNVQGIVQKNFDLTHLTTNHAATDMSKTFAKL</sequence>
<dbReference type="AlphaFoldDB" id="A0A0C9TGG6"/>
<feature type="non-terminal residue" evidence="2">
    <location>
        <position position="323"/>
    </location>
</feature>
<keyword evidence="3" id="KW-1185">Reference proteome</keyword>